<sequence length="157" mass="17400">MPAMAKAPALAASIELHEQPGHLIRRAHQIAVALFHETLGREVTPVQYAVLRALQDKPGIDQVTLAQEIALDTSSTADVAVRLEAKGLIVREVLPRGQRRLVLTDEGEALLARLVPGMNRMCRTMLADMDKNEQAEFVRLLQKFVHLNDDGRAAPRR</sequence>
<comment type="caution">
    <text evidence="2">The sequence shown here is derived from an EMBL/GenBank/DDBJ whole genome shotgun (WGS) entry which is preliminary data.</text>
</comment>
<dbReference type="RefSeq" id="WP_376849658.1">
    <property type="nucleotide sequence ID" value="NZ_JBHSMF010000006.1"/>
</dbReference>
<dbReference type="InterPro" id="IPR039422">
    <property type="entry name" value="MarR/SlyA-like"/>
</dbReference>
<name>A0ABW0NCB7_9BURK</name>
<gene>
    <name evidence="2" type="ORF">ACFPOE_08535</name>
</gene>
<evidence type="ECO:0000313" key="2">
    <source>
        <dbReference type="EMBL" id="MFC5497576.1"/>
    </source>
</evidence>
<feature type="domain" description="HTH marR-type" evidence="1">
    <location>
        <begin position="17"/>
        <end position="146"/>
    </location>
</feature>
<dbReference type="PANTHER" id="PTHR33164:SF95">
    <property type="entry name" value="TRANSCRIPTIONAL REGULATOR"/>
    <property type="match status" value="1"/>
</dbReference>
<dbReference type="InterPro" id="IPR036388">
    <property type="entry name" value="WH-like_DNA-bd_sf"/>
</dbReference>
<dbReference type="Gene3D" id="1.10.10.10">
    <property type="entry name" value="Winged helix-like DNA-binding domain superfamily/Winged helix DNA-binding domain"/>
    <property type="match status" value="1"/>
</dbReference>
<dbReference type="InterPro" id="IPR000835">
    <property type="entry name" value="HTH_MarR-typ"/>
</dbReference>
<evidence type="ECO:0000259" key="1">
    <source>
        <dbReference type="PROSITE" id="PS50995"/>
    </source>
</evidence>
<dbReference type="Proteomes" id="UP001596037">
    <property type="component" value="Unassembled WGS sequence"/>
</dbReference>
<dbReference type="SUPFAM" id="SSF46785">
    <property type="entry name" value="Winged helix' DNA-binding domain"/>
    <property type="match status" value="1"/>
</dbReference>
<proteinExistence type="predicted"/>
<keyword evidence="3" id="KW-1185">Reference proteome</keyword>
<dbReference type="SMART" id="SM00347">
    <property type="entry name" value="HTH_MARR"/>
    <property type="match status" value="1"/>
</dbReference>
<organism evidence="2 3">
    <name type="scientific">Caenimonas terrae</name>
    <dbReference type="NCBI Taxonomy" id="696074"/>
    <lineage>
        <taxon>Bacteria</taxon>
        <taxon>Pseudomonadati</taxon>
        <taxon>Pseudomonadota</taxon>
        <taxon>Betaproteobacteria</taxon>
        <taxon>Burkholderiales</taxon>
        <taxon>Comamonadaceae</taxon>
        <taxon>Caenimonas</taxon>
    </lineage>
</organism>
<dbReference type="InterPro" id="IPR036390">
    <property type="entry name" value="WH_DNA-bd_sf"/>
</dbReference>
<dbReference type="PANTHER" id="PTHR33164">
    <property type="entry name" value="TRANSCRIPTIONAL REGULATOR, MARR FAMILY"/>
    <property type="match status" value="1"/>
</dbReference>
<dbReference type="PROSITE" id="PS50995">
    <property type="entry name" value="HTH_MARR_2"/>
    <property type="match status" value="1"/>
</dbReference>
<evidence type="ECO:0000313" key="3">
    <source>
        <dbReference type="Proteomes" id="UP001596037"/>
    </source>
</evidence>
<dbReference type="Pfam" id="PF12802">
    <property type="entry name" value="MarR_2"/>
    <property type="match status" value="1"/>
</dbReference>
<dbReference type="EMBL" id="JBHSMF010000006">
    <property type="protein sequence ID" value="MFC5497576.1"/>
    <property type="molecule type" value="Genomic_DNA"/>
</dbReference>
<accession>A0ABW0NCB7</accession>
<reference evidence="3" key="1">
    <citation type="journal article" date="2019" name="Int. J. Syst. Evol. Microbiol.">
        <title>The Global Catalogue of Microorganisms (GCM) 10K type strain sequencing project: providing services to taxonomists for standard genome sequencing and annotation.</title>
        <authorList>
            <consortium name="The Broad Institute Genomics Platform"/>
            <consortium name="The Broad Institute Genome Sequencing Center for Infectious Disease"/>
            <person name="Wu L."/>
            <person name="Ma J."/>
        </authorList>
    </citation>
    <scope>NUCLEOTIDE SEQUENCE [LARGE SCALE GENOMIC DNA]</scope>
    <source>
        <strain evidence="3">CCUG 57401</strain>
    </source>
</reference>
<protein>
    <submittedName>
        <fullName evidence="2">MarR family winged helix-turn-helix transcriptional regulator</fullName>
    </submittedName>
</protein>